<dbReference type="Proteomes" id="UP000008963">
    <property type="component" value="Chromosome"/>
</dbReference>
<dbReference type="InterPro" id="IPR039420">
    <property type="entry name" value="WalR-like"/>
</dbReference>
<dbReference type="InterPro" id="IPR011006">
    <property type="entry name" value="CheY-like_superfamily"/>
</dbReference>
<evidence type="ECO:0000256" key="5">
    <source>
        <dbReference type="ARBA" id="ARBA00023125"/>
    </source>
</evidence>
<evidence type="ECO:0000256" key="6">
    <source>
        <dbReference type="ARBA" id="ARBA00023163"/>
    </source>
</evidence>
<dbReference type="SMART" id="SM00448">
    <property type="entry name" value="REC"/>
    <property type="match status" value="1"/>
</dbReference>
<dbReference type="PROSITE" id="PS51755">
    <property type="entry name" value="OMPR_PHOB"/>
    <property type="match status" value="1"/>
</dbReference>
<dbReference type="PATRIC" id="fig|862908.3.peg.1273"/>
<dbReference type="InterPro" id="IPR001789">
    <property type="entry name" value="Sig_transdc_resp-reg_receiver"/>
</dbReference>
<organism evidence="12 13">
    <name type="scientific">Halobacteriovorax marinus (strain ATCC BAA-682 / DSM 15412 / SJ)</name>
    <name type="common">Bacteriovorax marinus</name>
    <dbReference type="NCBI Taxonomy" id="862908"/>
    <lineage>
        <taxon>Bacteria</taxon>
        <taxon>Pseudomonadati</taxon>
        <taxon>Bdellovibrionota</taxon>
        <taxon>Bacteriovoracia</taxon>
        <taxon>Bacteriovoracales</taxon>
        <taxon>Halobacteriovoraceae</taxon>
        <taxon>Halobacteriovorax</taxon>
    </lineage>
</organism>
<evidence type="ECO:0000256" key="3">
    <source>
        <dbReference type="ARBA" id="ARBA00023012"/>
    </source>
</evidence>
<feature type="modified residue" description="4-aspartylphosphate" evidence="8">
    <location>
        <position position="50"/>
    </location>
</feature>
<gene>
    <name evidence="12" type="ordered locus">BMS_1338</name>
</gene>
<dbReference type="AlphaFoldDB" id="E1WZM1"/>
<dbReference type="KEGG" id="bmx:BMS_1338"/>
<keyword evidence="3" id="KW-0902">Two-component regulatory system</keyword>
<evidence type="ECO:0000256" key="8">
    <source>
        <dbReference type="PROSITE-ProRule" id="PRU00169"/>
    </source>
</evidence>
<dbReference type="Gene3D" id="6.10.250.690">
    <property type="match status" value="1"/>
</dbReference>
<dbReference type="FunFam" id="1.10.10.10:FF:000018">
    <property type="entry name" value="DNA-binding response regulator ResD"/>
    <property type="match status" value="1"/>
</dbReference>
<dbReference type="eggNOG" id="COG0745">
    <property type="taxonomic scope" value="Bacteria"/>
</dbReference>
<evidence type="ECO:0000256" key="2">
    <source>
        <dbReference type="ARBA" id="ARBA00022553"/>
    </source>
</evidence>
<evidence type="ECO:0000256" key="1">
    <source>
        <dbReference type="ARBA" id="ARBA00013332"/>
    </source>
</evidence>
<evidence type="ECO:0000256" key="7">
    <source>
        <dbReference type="ARBA" id="ARBA00024735"/>
    </source>
</evidence>
<evidence type="ECO:0000259" key="10">
    <source>
        <dbReference type="PROSITE" id="PS50110"/>
    </source>
</evidence>
<keyword evidence="2 8" id="KW-0597">Phosphoprotein</keyword>
<dbReference type="SMART" id="SM00862">
    <property type="entry name" value="Trans_reg_C"/>
    <property type="match status" value="1"/>
</dbReference>
<feature type="domain" description="Response regulatory" evidence="10">
    <location>
        <begin position="3"/>
        <end position="115"/>
    </location>
</feature>
<dbReference type="PANTHER" id="PTHR48111">
    <property type="entry name" value="REGULATOR OF RPOS"/>
    <property type="match status" value="1"/>
</dbReference>
<dbReference type="OrthoDB" id="9802426at2"/>
<dbReference type="PANTHER" id="PTHR48111:SF21">
    <property type="entry name" value="DNA-BINDING DUAL MASTER TRANSCRIPTIONAL REGULATOR RPAA"/>
    <property type="match status" value="1"/>
</dbReference>
<dbReference type="GO" id="GO:0005829">
    <property type="term" value="C:cytosol"/>
    <property type="evidence" value="ECO:0007669"/>
    <property type="project" value="TreeGrafter"/>
</dbReference>
<dbReference type="CDD" id="cd00383">
    <property type="entry name" value="trans_reg_C"/>
    <property type="match status" value="1"/>
</dbReference>
<dbReference type="Pfam" id="PF00072">
    <property type="entry name" value="Response_reg"/>
    <property type="match status" value="1"/>
</dbReference>
<protein>
    <recommendedName>
        <fullName evidence="1">Phosphate regulon transcriptional regulatory protein PhoB</fullName>
    </recommendedName>
</protein>
<proteinExistence type="predicted"/>
<dbReference type="HOGENOM" id="CLU_000445_30_4_7"/>
<dbReference type="Pfam" id="PF00486">
    <property type="entry name" value="Trans_reg_C"/>
    <property type="match status" value="1"/>
</dbReference>
<dbReference type="Gene3D" id="1.10.10.10">
    <property type="entry name" value="Winged helix-like DNA-binding domain superfamily/Winged helix DNA-binding domain"/>
    <property type="match status" value="1"/>
</dbReference>
<dbReference type="InterPro" id="IPR001867">
    <property type="entry name" value="OmpR/PhoB-type_DNA-bd"/>
</dbReference>
<dbReference type="InterPro" id="IPR016032">
    <property type="entry name" value="Sig_transdc_resp-reg_C-effctor"/>
</dbReference>
<dbReference type="RefSeq" id="WP_014243991.1">
    <property type="nucleotide sequence ID" value="NC_016620.1"/>
</dbReference>
<dbReference type="GO" id="GO:0000976">
    <property type="term" value="F:transcription cis-regulatory region binding"/>
    <property type="evidence" value="ECO:0007669"/>
    <property type="project" value="TreeGrafter"/>
</dbReference>
<dbReference type="InterPro" id="IPR036388">
    <property type="entry name" value="WH-like_DNA-bd_sf"/>
</dbReference>
<dbReference type="Gene3D" id="3.40.50.2300">
    <property type="match status" value="1"/>
</dbReference>
<accession>E1WZM1</accession>
<evidence type="ECO:0000313" key="12">
    <source>
        <dbReference type="EMBL" id="CBW26207.1"/>
    </source>
</evidence>
<evidence type="ECO:0000256" key="4">
    <source>
        <dbReference type="ARBA" id="ARBA00023015"/>
    </source>
</evidence>
<dbReference type="GO" id="GO:0006355">
    <property type="term" value="P:regulation of DNA-templated transcription"/>
    <property type="evidence" value="ECO:0007669"/>
    <property type="project" value="InterPro"/>
</dbReference>
<evidence type="ECO:0000256" key="9">
    <source>
        <dbReference type="PROSITE-ProRule" id="PRU01091"/>
    </source>
</evidence>
<dbReference type="GO" id="GO:0000156">
    <property type="term" value="F:phosphorelay response regulator activity"/>
    <property type="evidence" value="ECO:0007669"/>
    <property type="project" value="TreeGrafter"/>
</dbReference>
<dbReference type="STRING" id="862908.BMS_1338"/>
<sequence>MSKVLLVEDDDSLGSSLKSYLTGEGHEVVWAQSLSMARELKSDEEIIILDWMLPDGQGVDFLKELREAEINKPVIMLTARTDLIDKVIGLEAGANDYMTKPFEPRELIARIRVQIRDHAKKDHDSSDGVLTRGDLVINQNEREIRWHGEVIEFTKMEFDFLTLLAESPNRAFSREEILNKVWGYENYPSTRTVDTHVLQIRQKLSDELIETVRGIGYRFRFNEG</sequence>
<keyword evidence="4" id="KW-0805">Transcription regulation</keyword>
<keyword evidence="6" id="KW-0804">Transcription</keyword>
<feature type="domain" description="OmpR/PhoB-type" evidence="11">
    <location>
        <begin position="127"/>
        <end position="221"/>
    </location>
</feature>
<dbReference type="SUPFAM" id="SSF46894">
    <property type="entry name" value="C-terminal effector domain of the bipartite response regulators"/>
    <property type="match status" value="1"/>
</dbReference>
<reference evidence="13" key="1">
    <citation type="journal article" date="2013" name="ISME J.">
        <title>A small predatory core genome in the divergent marine Bacteriovorax marinus SJ and the terrestrial Bdellovibrio bacteriovorus.</title>
        <authorList>
            <person name="Crossman L.C."/>
            <person name="Chen H."/>
            <person name="Cerdeno-Tarraga A.M."/>
            <person name="Brooks K."/>
            <person name="Quail M.A."/>
            <person name="Pineiro S.A."/>
            <person name="Hobley L."/>
            <person name="Sockett R.E."/>
            <person name="Bentley S.D."/>
            <person name="Parkhill J."/>
            <person name="Williams H.N."/>
            <person name="Stine O.C."/>
        </authorList>
    </citation>
    <scope>NUCLEOTIDE SEQUENCE [LARGE SCALE GENOMIC DNA]</scope>
    <source>
        <strain evidence="13">ATCC BAA-682 / DSM 15412 / SJ</strain>
    </source>
</reference>
<name>E1WZM1_HALMS</name>
<dbReference type="EMBL" id="FQ312005">
    <property type="protein sequence ID" value="CBW26207.1"/>
    <property type="molecule type" value="Genomic_DNA"/>
</dbReference>
<comment type="function">
    <text evidence="7">This protein is a positive regulator for the phosphate regulon. Transcription of this operon is positively regulated by PhoB and PhoR when phosphate is limited.</text>
</comment>
<keyword evidence="13" id="KW-1185">Reference proteome</keyword>
<evidence type="ECO:0000313" key="13">
    <source>
        <dbReference type="Proteomes" id="UP000008963"/>
    </source>
</evidence>
<dbReference type="PROSITE" id="PS50110">
    <property type="entry name" value="RESPONSE_REGULATORY"/>
    <property type="match status" value="1"/>
</dbReference>
<feature type="DNA-binding region" description="OmpR/PhoB-type" evidence="9">
    <location>
        <begin position="127"/>
        <end position="221"/>
    </location>
</feature>
<dbReference type="SUPFAM" id="SSF52172">
    <property type="entry name" value="CheY-like"/>
    <property type="match status" value="1"/>
</dbReference>
<keyword evidence="5 9" id="KW-0238">DNA-binding</keyword>
<evidence type="ECO:0000259" key="11">
    <source>
        <dbReference type="PROSITE" id="PS51755"/>
    </source>
</evidence>
<dbReference type="GO" id="GO:0032993">
    <property type="term" value="C:protein-DNA complex"/>
    <property type="evidence" value="ECO:0007669"/>
    <property type="project" value="TreeGrafter"/>
</dbReference>